<feature type="transmembrane region" description="Helical" evidence="9">
    <location>
        <begin position="59"/>
        <end position="82"/>
    </location>
</feature>
<dbReference type="SUPFAM" id="SSF161098">
    <property type="entry name" value="MetI-like"/>
    <property type="match status" value="1"/>
</dbReference>
<keyword evidence="8 9" id="KW-0472">Membrane</keyword>
<feature type="transmembrane region" description="Helical" evidence="9">
    <location>
        <begin position="169"/>
        <end position="192"/>
    </location>
</feature>
<dbReference type="SUPFAM" id="SSF53850">
    <property type="entry name" value="Periplasmic binding protein-like II"/>
    <property type="match status" value="1"/>
</dbReference>
<dbReference type="PROSITE" id="PS50928">
    <property type="entry name" value="ABC_TM1"/>
    <property type="match status" value="1"/>
</dbReference>
<dbReference type="InterPro" id="IPR006059">
    <property type="entry name" value="SBP"/>
</dbReference>
<evidence type="ECO:0000256" key="8">
    <source>
        <dbReference type="ARBA" id="ARBA00023136"/>
    </source>
</evidence>
<feature type="transmembrane region" description="Helical" evidence="9">
    <location>
        <begin position="270"/>
        <end position="295"/>
    </location>
</feature>
<dbReference type="GO" id="GO:0042597">
    <property type="term" value="C:periplasmic space"/>
    <property type="evidence" value="ECO:0007669"/>
    <property type="project" value="UniProtKB-SubCell"/>
</dbReference>
<feature type="transmembrane region" description="Helical" evidence="9">
    <location>
        <begin position="127"/>
        <end position="148"/>
    </location>
</feature>
<dbReference type="EMBL" id="CYXR01000002">
    <property type="protein sequence ID" value="CUM74517.1"/>
    <property type="molecule type" value="Genomic_DNA"/>
</dbReference>
<proteinExistence type="inferred from homology"/>
<reference evidence="11 12" key="1">
    <citation type="submission" date="2015-09" db="EMBL/GenBank/DDBJ databases">
        <authorList>
            <consortium name="Pathogen Informatics"/>
        </authorList>
    </citation>
    <scope>NUCLEOTIDE SEQUENCE [LARGE SCALE GENOMIC DNA]</scope>
    <source>
        <strain evidence="11 12">2789STDY5834962</strain>
    </source>
</reference>
<keyword evidence="3 9" id="KW-0813">Transport</keyword>
<keyword evidence="4 9" id="KW-0812">Transmembrane</keyword>
<feature type="transmembrane region" description="Helical" evidence="9">
    <location>
        <begin position="94"/>
        <end position="121"/>
    </location>
</feature>
<dbReference type="Proteomes" id="UP000095727">
    <property type="component" value="Unassembled WGS sequence"/>
</dbReference>
<sequence length="627" mass="71283">MKKKLQNLYLLLIVIFLYAPIMTLMVLSFNSSRTRAKWGGFTGKWYVSLFQDEAIMSTLYNTLIIALLSALIATVIGTLASIGIQSMNRKFRTFMLGVTNIPMLNADIVTGVSMMLLFIAFRMTMGFTTILIAHITFNIPYVILSVMPKLKQTNRRTYEAALDLGASPIYAFFKVVFPDILPGILSGFLLAFTMSLDDFVITHFTKGPGIDTLSTKIYSEVRKGIRPEIYALSTIMFVTVLFLLFLVNLKPEKEVHEKDGTIRKPSRARHTMRLVVTRVVPALLVIVITAGGFFYNSKTKISGSEKVIVYNWGEYLDPDVLDIFEEETGIQVVYEEYETNEIMYPKVQSGAISYDVVCPSDYMIQRMIENDLLAEINWDNIPNIKNIGQTYMDQSKAFDPENKYSVPYCWGTVGILYNKTMVDEPIDSWSVLWDPKYKDSILMQDSVRDAFGVTLKYLGYSLNSTDLDELNEAKNLLIKQKPLVQAYVVDQVRDKMIGNEAAIGVIYSGEAIYTQKENPNLEYVIPKEGSNIWIDSWVIPKNAEHKENAEKFINFLCRPGIALKNFEYITYSTPNEAARELIEDESIRNSKIAFPDASELSGCETFKFLGDKNDAVYNELWREVKSK</sequence>
<dbReference type="AlphaFoldDB" id="A0A173R9P1"/>
<comment type="subcellular location">
    <subcellularLocation>
        <location evidence="9">Cell membrane</location>
        <topology evidence="9">Multi-pass membrane protein</topology>
    </subcellularLocation>
    <subcellularLocation>
        <location evidence="1">Membrane</location>
        <topology evidence="1">Multi-pass membrane protein</topology>
    </subcellularLocation>
    <subcellularLocation>
        <location evidence="2">Periplasm</location>
    </subcellularLocation>
</comment>
<dbReference type="PRINTS" id="PR00909">
    <property type="entry name" value="SPERMDNBNDNG"/>
</dbReference>
<evidence type="ECO:0000256" key="5">
    <source>
        <dbReference type="ARBA" id="ARBA00022729"/>
    </source>
</evidence>
<feature type="transmembrane region" description="Helical" evidence="9">
    <location>
        <begin position="229"/>
        <end position="249"/>
    </location>
</feature>
<accession>A0A173R9P1</accession>
<comment type="similarity">
    <text evidence="9">Belongs to the binding-protein-dependent transport system permease family.</text>
</comment>
<dbReference type="Gene3D" id="1.10.3720.10">
    <property type="entry name" value="MetI-like"/>
    <property type="match status" value="1"/>
</dbReference>
<dbReference type="CDD" id="cd06261">
    <property type="entry name" value="TM_PBP2"/>
    <property type="match status" value="1"/>
</dbReference>
<evidence type="ECO:0000256" key="7">
    <source>
        <dbReference type="ARBA" id="ARBA00022989"/>
    </source>
</evidence>
<dbReference type="Gene3D" id="3.40.190.10">
    <property type="entry name" value="Periplasmic binding protein-like II"/>
    <property type="match status" value="2"/>
</dbReference>
<dbReference type="Pfam" id="PF00528">
    <property type="entry name" value="BPD_transp_1"/>
    <property type="match status" value="1"/>
</dbReference>
<name>A0A173R9P1_9FIRM</name>
<dbReference type="GO" id="GO:0005886">
    <property type="term" value="C:plasma membrane"/>
    <property type="evidence" value="ECO:0007669"/>
    <property type="project" value="UniProtKB-SubCell"/>
</dbReference>
<dbReference type="InterPro" id="IPR035906">
    <property type="entry name" value="MetI-like_sf"/>
</dbReference>
<keyword evidence="6" id="KW-0574">Periplasm</keyword>
<dbReference type="GO" id="GO:0015846">
    <property type="term" value="P:polyamine transport"/>
    <property type="evidence" value="ECO:0007669"/>
    <property type="project" value="InterPro"/>
</dbReference>
<evidence type="ECO:0000256" key="4">
    <source>
        <dbReference type="ARBA" id="ARBA00022692"/>
    </source>
</evidence>
<dbReference type="GO" id="GO:0055085">
    <property type="term" value="P:transmembrane transport"/>
    <property type="evidence" value="ECO:0007669"/>
    <property type="project" value="InterPro"/>
</dbReference>
<keyword evidence="7 9" id="KW-1133">Transmembrane helix</keyword>
<evidence type="ECO:0000256" key="3">
    <source>
        <dbReference type="ARBA" id="ARBA00022448"/>
    </source>
</evidence>
<dbReference type="CDD" id="cd13663">
    <property type="entry name" value="PBP2_PotD_PotF_like_2"/>
    <property type="match status" value="1"/>
</dbReference>
<evidence type="ECO:0000313" key="11">
    <source>
        <dbReference type="EMBL" id="CUM74517.1"/>
    </source>
</evidence>
<dbReference type="RefSeq" id="WP_055155666.1">
    <property type="nucleotide sequence ID" value="NZ_CYXR01000002.1"/>
</dbReference>
<evidence type="ECO:0000256" key="2">
    <source>
        <dbReference type="ARBA" id="ARBA00004418"/>
    </source>
</evidence>
<dbReference type="InterPro" id="IPR001188">
    <property type="entry name" value="Sperm_putr-bd"/>
</dbReference>
<gene>
    <name evidence="11" type="primary">potD</name>
    <name evidence="11" type="ORF">ERS852574_00438</name>
</gene>
<dbReference type="GO" id="GO:0019808">
    <property type="term" value="F:polyamine binding"/>
    <property type="evidence" value="ECO:0007669"/>
    <property type="project" value="InterPro"/>
</dbReference>
<dbReference type="PANTHER" id="PTHR30222:SF17">
    <property type="entry name" value="SPERMIDINE_PUTRESCINE-BINDING PERIPLASMIC PROTEIN"/>
    <property type="match status" value="1"/>
</dbReference>
<dbReference type="Pfam" id="PF13416">
    <property type="entry name" value="SBP_bac_8"/>
    <property type="match status" value="1"/>
</dbReference>
<evidence type="ECO:0000313" key="12">
    <source>
        <dbReference type="Proteomes" id="UP000095727"/>
    </source>
</evidence>
<protein>
    <submittedName>
        <fullName evidence="11">Spermidine/putrescine-binding periplasmic protein</fullName>
    </submittedName>
</protein>
<dbReference type="PANTHER" id="PTHR30222">
    <property type="entry name" value="SPERMIDINE/PUTRESCINE-BINDING PERIPLASMIC PROTEIN"/>
    <property type="match status" value="1"/>
</dbReference>
<dbReference type="InterPro" id="IPR000515">
    <property type="entry name" value="MetI-like"/>
</dbReference>
<feature type="transmembrane region" description="Helical" evidence="9">
    <location>
        <begin position="7"/>
        <end position="29"/>
    </location>
</feature>
<feature type="domain" description="ABC transmembrane type-1" evidence="10">
    <location>
        <begin position="59"/>
        <end position="247"/>
    </location>
</feature>
<evidence type="ECO:0000256" key="9">
    <source>
        <dbReference type="RuleBase" id="RU363032"/>
    </source>
</evidence>
<evidence type="ECO:0000259" key="10">
    <source>
        <dbReference type="PROSITE" id="PS50928"/>
    </source>
</evidence>
<evidence type="ECO:0000256" key="1">
    <source>
        <dbReference type="ARBA" id="ARBA00004141"/>
    </source>
</evidence>
<evidence type="ECO:0000256" key="6">
    <source>
        <dbReference type="ARBA" id="ARBA00022764"/>
    </source>
</evidence>
<keyword evidence="5" id="KW-0732">Signal</keyword>
<organism evidence="11 12">
    <name type="scientific">Coprococcus comes</name>
    <dbReference type="NCBI Taxonomy" id="410072"/>
    <lineage>
        <taxon>Bacteria</taxon>
        <taxon>Bacillati</taxon>
        <taxon>Bacillota</taxon>
        <taxon>Clostridia</taxon>
        <taxon>Lachnospirales</taxon>
        <taxon>Lachnospiraceae</taxon>
        <taxon>Coprococcus</taxon>
    </lineage>
</organism>